<sequence>MVIGTSSTPGYSDGFRRTLSENCCEDAESGPVRRSQRPQRLASGEWLSSQEAALTRGGPVVSRSSCPAGALSLRRRTTGSRIDEARRPGARVALAKLFALLGAVALITACSAAAPPAPLSPPIPGDPLDLSAYARDPCALLPAAQLTRFYITRPGTASAGIDGPTCSWTPSDTSALTYRASVGAGGLDKVYRRRTSFSVFDVTTVHSYPAVHVETVAGHCRVVVGVTDSMVLDVVTDARDAKLNAYGDPCAEADTFAGAVLGYQGHRAP</sequence>
<dbReference type="Proteomes" id="UP000215199">
    <property type="component" value="Unassembled WGS sequence"/>
</dbReference>
<evidence type="ECO:0000313" key="2">
    <source>
        <dbReference type="Proteomes" id="UP000215199"/>
    </source>
</evidence>
<keyword evidence="2" id="KW-1185">Reference proteome</keyword>
<gene>
    <name evidence="1" type="ORF">CF165_46125</name>
</gene>
<dbReference type="InterPro" id="IPR024520">
    <property type="entry name" value="DUF3558"/>
</dbReference>
<dbReference type="Pfam" id="PF12079">
    <property type="entry name" value="DUF3558"/>
    <property type="match status" value="1"/>
</dbReference>
<protein>
    <recommendedName>
        <fullName evidence="3">DUF3558 domain-containing protein</fullName>
    </recommendedName>
</protein>
<organism evidence="1 2">
    <name type="scientific">Amycolatopsis vastitatis</name>
    <dbReference type="NCBI Taxonomy" id="1905142"/>
    <lineage>
        <taxon>Bacteria</taxon>
        <taxon>Bacillati</taxon>
        <taxon>Actinomycetota</taxon>
        <taxon>Actinomycetes</taxon>
        <taxon>Pseudonocardiales</taxon>
        <taxon>Pseudonocardiaceae</taxon>
        <taxon>Amycolatopsis</taxon>
    </lineage>
</organism>
<name>A0A229SLQ6_9PSEU</name>
<dbReference type="AlphaFoldDB" id="A0A229SLQ6"/>
<evidence type="ECO:0000313" key="1">
    <source>
        <dbReference type="EMBL" id="OXM59694.1"/>
    </source>
</evidence>
<accession>A0A229SLQ6</accession>
<evidence type="ECO:0008006" key="3">
    <source>
        <dbReference type="Google" id="ProtNLM"/>
    </source>
</evidence>
<proteinExistence type="predicted"/>
<comment type="caution">
    <text evidence="1">The sequence shown here is derived from an EMBL/GenBank/DDBJ whole genome shotgun (WGS) entry which is preliminary data.</text>
</comment>
<dbReference type="EMBL" id="NMUL01000076">
    <property type="protein sequence ID" value="OXM59694.1"/>
    <property type="molecule type" value="Genomic_DNA"/>
</dbReference>
<reference evidence="2" key="1">
    <citation type="submission" date="2017-07" db="EMBL/GenBank/DDBJ databases">
        <title>Comparative genome mining reveals phylogenetic distribution patterns of secondary metabolites in Amycolatopsis.</title>
        <authorList>
            <person name="Adamek M."/>
            <person name="Alanjary M."/>
            <person name="Sales-Ortells H."/>
            <person name="Goodfellow M."/>
            <person name="Bull A.T."/>
            <person name="Kalinowski J."/>
            <person name="Ziemert N."/>
        </authorList>
    </citation>
    <scope>NUCLEOTIDE SEQUENCE [LARGE SCALE GENOMIC DNA]</scope>
    <source>
        <strain evidence="2">H5</strain>
    </source>
</reference>